<dbReference type="GeneID" id="7446676"/>
<name>B8BV21_THAPS</name>
<evidence type="ECO:0000256" key="2">
    <source>
        <dbReference type="SAM" id="Phobius"/>
    </source>
</evidence>
<feature type="transmembrane region" description="Helical" evidence="2">
    <location>
        <begin position="233"/>
        <end position="252"/>
    </location>
</feature>
<feature type="transmembrane region" description="Helical" evidence="2">
    <location>
        <begin position="322"/>
        <end position="350"/>
    </location>
</feature>
<feature type="compositionally biased region" description="Low complexity" evidence="1">
    <location>
        <begin position="89"/>
        <end position="101"/>
    </location>
</feature>
<feature type="transmembrane region" description="Helical" evidence="2">
    <location>
        <begin position="289"/>
        <end position="310"/>
    </location>
</feature>
<sequence length="394" mass="42377">MTSVRVSVSLSSGRRACLYVGILATLMGFVVAASMDSLQGLWLSMIPGALLQHNFDVFKALLSEYHNDIELIETTAKKDNDGDNDKESNSLTSSSSSRSGSVGKLGMAAGISFMIGPMISAVSSPSFQFAVYLAMFCTIASGIMILRLPLPVSTCDAQTDDSKNNSDDTSNEKKNEKSQFTFMNMLQLKTPTVRAAATLLVIRLNMALAFHIFNTIWPTSLKARFQFGPSDHAKFMSFIGVTYAVSQGFLAKRVIQLCGARGKVQIIMTCCLILGVGRYVAYYTDSLTIMYMSFLFIINALGILNTVITADTGSIAPSNELGGLFGILQSAESAAGMIGPVLGGAISHYFGDNGDISAPLMAVLGIYGFLFTFCWWGYDKLIVSCSNGLAKKSM</sequence>
<dbReference type="AlphaFoldDB" id="B8BV21"/>
<keyword evidence="2" id="KW-1133">Transmembrane helix</keyword>
<dbReference type="PANTHER" id="PTHR24002:SF3">
    <property type="entry name" value="SOLUTE CARRIER FAMILY 22 MEMBER 18"/>
    <property type="match status" value="1"/>
</dbReference>
<feature type="transmembrane region" description="Helical" evidence="2">
    <location>
        <begin position="264"/>
        <end position="283"/>
    </location>
</feature>
<evidence type="ECO:0000313" key="4">
    <source>
        <dbReference type="Proteomes" id="UP000001449"/>
    </source>
</evidence>
<feature type="compositionally biased region" description="Basic and acidic residues" evidence="1">
    <location>
        <begin position="77"/>
        <end position="88"/>
    </location>
</feature>
<feature type="transmembrane region" description="Helical" evidence="2">
    <location>
        <begin position="193"/>
        <end position="213"/>
    </location>
</feature>
<keyword evidence="4" id="KW-1185">Reference proteome</keyword>
<keyword evidence="2" id="KW-0472">Membrane</keyword>
<dbReference type="OMA" id="EYHNDIE"/>
<gene>
    <name evidence="3" type="ORF">THAPSDRAFT_2679</name>
</gene>
<organism evidence="3 4">
    <name type="scientific">Thalassiosira pseudonana</name>
    <name type="common">Marine diatom</name>
    <name type="synonym">Cyclotella nana</name>
    <dbReference type="NCBI Taxonomy" id="35128"/>
    <lineage>
        <taxon>Eukaryota</taxon>
        <taxon>Sar</taxon>
        <taxon>Stramenopiles</taxon>
        <taxon>Ochrophyta</taxon>
        <taxon>Bacillariophyta</taxon>
        <taxon>Coscinodiscophyceae</taxon>
        <taxon>Thalassiosirophycidae</taxon>
        <taxon>Thalassiosirales</taxon>
        <taxon>Thalassiosiraceae</taxon>
        <taxon>Thalassiosira</taxon>
    </lineage>
</organism>
<feature type="region of interest" description="Disordered" evidence="1">
    <location>
        <begin position="77"/>
        <end position="102"/>
    </location>
</feature>
<evidence type="ECO:0000256" key="1">
    <source>
        <dbReference type="SAM" id="MobiDB-lite"/>
    </source>
</evidence>
<dbReference type="KEGG" id="tps:THAPSDRAFT_2679"/>
<dbReference type="eggNOG" id="ENOG502S161">
    <property type="taxonomic scope" value="Eukaryota"/>
</dbReference>
<keyword evidence="2" id="KW-0812">Transmembrane</keyword>
<reference evidence="3 4" key="2">
    <citation type="journal article" date="2008" name="Nature">
        <title>The Phaeodactylum genome reveals the evolutionary history of diatom genomes.</title>
        <authorList>
            <person name="Bowler C."/>
            <person name="Allen A.E."/>
            <person name="Badger J.H."/>
            <person name="Grimwood J."/>
            <person name="Jabbari K."/>
            <person name="Kuo A."/>
            <person name="Maheswari U."/>
            <person name="Martens C."/>
            <person name="Maumus F."/>
            <person name="Otillar R.P."/>
            <person name="Rayko E."/>
            <person name="Salamov A."/>
            <person name="Vandepoele K."/>
            <person name="Beszteri B."/>
            <person name="Gruber A."/>
            <person name="Heijde M."/>
            <person name="Katinka M."/>
            <person name="Mock T."/>
            <person name="Valentin K."/>
            <person name="Verret F."/>
            <person name="Berges J.A."/>
            <person name="Brownlee C."/>
            <person name="Cadoret J.P."/>
            <person name="Chiovitti A."/>
            <person name="Choi C.J."/>
            <person name="Coesel S."/>
            <person name="De Martino A."/>
            <person name="Detter J.C."/>
            <person name="Durkin C."/>
            <person name="Falciatore A."/>
            <person name="Fournet J."/>
            <person name="Haruta M."/>
            <person name="Huysman M.J."/>
            <person name="Jenkins B.D."/>
            <person name="Jiroutova K."/>
            <person name="Jorgensen R.E."/>
            <person name="Joubert Y."/>
            <person name="Kaplan A."/>
            <person name="Kroger N."/>
            <person name="Kroth P.G."/>
            <person name="La Roche J."/>
            <person name="Lindquist E."/>
            <person name="Lommer M."/>
            <person name="Martin-Jezequel V."/>
            <person name="Lopez P.J."/>
            <person name="Lucas S."/>
            <person name="Mangogna M."/>
            <person name="McGinnis K."/>
            <person name="Medlin L.K."/>
            <person name="Montsant A."/>
            <person name="Oudot-Le Secq M.P."/>
            <person name="Napoli C."/>
            <person name="Obornik M."/>
            <person name="Parker M.S."/>
            <person name="Petit J.L."/>
            <person name="Porcel B.M."/>
            <person name="Poulsen N."/>
            <person name="Robison M."/>
            <person name="Rychlewski L."/>
            <person name="Rynearson T.A."/>
            <person name="Schmutz J."/>
            <person name="Shapiro H."/>
            <person name="Siaut M."/>
            <person name="Stanley M."/>
            <person name="Sussman M.R."/>
            <person name="Taylor A.R."/>
            <person name="Vardi A."/>
            <person name="von Dassow P."/>
            <person name="Vyverman W."/>
            <person name="Willis A."/>
            <person name="Wyrwicz L.S."/>
            <person name="Rokhsar D.S."/>
            <person name="Weissenbach J."/>
            <person name="Armbrust E.V."/>
            <person name="Green B.R."/>
            <person name="Van de Peer Y."/>
            <person name="Grigoriev I.V."/>
        </authorList>
    </citation>
    <scope>NUCLEOTIDE SEQUENCE [LARGE SCALE GENOMIC DNA]</scope>
    <source>
        <strain evidence="3 4">CCMP1335</strain>
    </source>
</reference>
<feature type="transmembrane region" description="Helical" evidence="2">
    <location>
        <begin position="16"/>
        <end position="35"/>
    </location>
</feature>
<evidence type="ECO:0000313" key="3">
    <source>
        <dbReference type="EMBL" id="EED94860.1"/>
    </source>
</evidence>
<dbReference type="InterPro" id="IPR036259">
    <property type="entry name" value="MFS_trans_sf"/>
</dbReference>
<dbReference type="EMBL" id="CM000639">
    <property type="protein sequence ID" value="EED94860.1"/>
    <property type="molecule type" value="Genomic_DNA"/>
</dbReference>
<evidence type="ECO:0008006" key="5">
    <source>
        <dbReference type="Google" id="ProtNLM"/>
    </source>
</evidence>
<dbReference type="PaxDb" id="35128-Thaps2679"/>
<proteinExistence type="predicted"/>
<feature type="region of interest" description="Disordered" evidence="1">
    <location>
        <begin position="156"/>
        <end position="175"/>
    </location>
</feature>
<feature type="transmembrane region" description="Helical" evidence="2">
    <location>
        <begin position="356"/>
        <end position="378"/>
    </location>
</feature>
<dbReference type="Gene3D" id="1.20.1250.20">
    <property type="entry name" value="MFS general substrate transporter like domains"/>
    <property type="match status" value="1"/>
</dbReference>
<dbReference type="Proteomes" id="UP000001449">
    <property type="component" value="Chromosome 2"/>
</dbReference>
<feature type="compositionally biased region" description="Basic and acidic residues" evidence="1">
    <location>
        <begin position="160"/>
        <end position="175"/>
    </location>
</feature>
<dbReference type="SUPFAM" id="SSF103473">
    <property type="entry name" value="MFS general substrate transporter"/>
    <property type="match status" value="1"/>
</dbReference>
<dbReference type="HOGENOM" id="CLU_701129_0_0_1"/>
<dbReference type="RefSeq" id="XP_002287417.1">
    <property type="nucleotide sequence ID" value="XM_002287381.1"/>
</dbReference>
<dbReference type="InParanoid" id="B8BV21"/>
<reference evidence="3 4" key="1">
    <citation type="journal article" date="2004" name="Science">
        <title>The genome of the diatom Thalassiosira pseudonana: ecology, evolution, and metabolism.</title>
        <authorList>
            <person name="Armbrust E.V."/>
            <person name="Berges J.A."/>
            <person name="Bowler C."/>
            <person name="Green B.R."/>
            <person name="Martinez D."/>
            <person name="Putnam N.H."/>
            <person name="Zhou S."/>
            <person name="Allen A.E."/>
            <person name="Apt K.E."/>
            <person name="Bechner M."/>
            <person name="Brzezinski M.A."/>
            <person name="Chaal B.K."/>
            <person name="Chiovitti A."/>
            <person name="Davis A.K."/>
            <person name="Demarest M.S."/>
            <person name="Detter J.C."/>
            <person name="Glavina T."/>
            <person name="Goodstein D."/>
            <person name="Hadi M.Z."/>
            <person name="Hellsten U."/>
            <person name="Hildebrand M."/>
            <person name="Jenkins B.D."/>
            <person name="Jurka J."/>
            <person name="Kapitonov V.V."/>
            <person name="Kroger N."/>
            <person name="Lau W.W."/>
            <person name="Lane T.W."/>
            <person name="Larimer F.W."/>
            <person name="Lippmeier J.C."/>
            <person name="Lucas S."/>
            <person name="Medina M."/>
            <person name="Montsant A."/>
            <person name="Obornik M."/>
            <person name="Parker M.S."/>
            <person name="Palenik B."/>
            <person name="Pazour G.J."/>
            <person name="Richardson P.M."/>
            <person name="Rynearson T.A."/>
            <person name="Saito M.A."/>
            <person name="Schwartz D.C."/>
            <person name="Thamatrakoln K."/>
            <person name="Valentin K."/>
            <person name="Vardi A."/>
            <person name="Wilkerson F.P."/>
            <person name="Rokhsar D.S."/>
        </authorList>
    </citation>
    <scope>NUCLEOTIDE SEQUENCE [LARGE SCALE GENOMIC DNA]</scope>
    <source>
        <strain evidence="3 4">CCMP1335</strain>
    </source>
</reference>
<protein>
    <recommendedName>
        <fullName evidence="5">Major facilitator superfamily (MFS) profile domain-containing protein</fullName>
    </recommendedName>
</protein>
<dbReference type="PANTHER" id="PTHR24002">
    <property type="entry name" value="SOLUTE CARRIER FAMILY 22 MEMBER 18"/>
    <property type="match status" value="1"/>
</dbReference>
<accession>B8BV21</accession>
<feature type="transmembrane region" description="Helical" evidence="2">
    <location>
        <begin position="129"/>
        <end position="148"/>
    </location>
</feature>